<dbReference type="Pfam" id="PF13578">
    <property type="entry name" value="Methyltransf_24"/>
    <property type="match status" value="1"/>
</dbReference>
<dbReference type="EMBL" id="CP136584">
    <property type="protein sequence ID" value="WOE68065.1"/>
    <property type="molecule type" value="Genomic_DNA"/>
</dbReference>
<keyword evidence="2" id="KW-1185">Reference proteome</keyword>
<dbReference type="Gene3D" id="3.40.50.720">
    <property type="entry name" value="NAD(P)-binding Rossmann-like Domain"/>
    <property type="match status" value="1"/>
</dbReference>
<evidence type="ECO:0000313" key="2">
    <source>
        <dbReference type="Proteomes" id="UP001302667"/>
    </source>
</evidence>
<dbReference type="RefSeq" id="WP_317103957.1">
    <property type="nucleotide sequence ID" value="NZ_CP136584.1"/>
</dbReference>
<accession>A0ABZ0FF20</accession>
<gene>
    <name evidence="1" type="ORF">RY972_08445</name>
</gene>
<reference evidence="1 2" key="1">
    <citation type="submission" date="2023-10" db="EMBL/GenBank/DDBJ databases">
        <title>Genome analysis of psychrotrophic aerobic bacterium Aeromonas allosaccharophila BIM B-1809 isolated from infected fish.</title>
        <authorList>
            <person name="Leanovich S.I."/>
            <person name="Sidarenka A.V."/>
            <person name="Akhremchuk A.E."/>
            <person name="Sikolenko M.A."/>
            <person name="Valentovich L.N."/>
        </authorList>
    </citation>
    <scope>NUCLEOTIDE SEQUENCE [LARGE SCALE GENOMIC DNA]</scope>
    <source>
        <strain evidence="1 2">BIM B-1809</strain>
    </source>
</reference>
<dbReference type="Proteomes" id="UP001302667">
    <property type="component" value="Chromosome"/>
</dbReference>
<organism evidence="1 2">
    <name type="scientific">Aeromonas allosaccharophila</name>
    <dbReference type="NCBI Taxonomy" id="656"/>
    <lineage>
        <taxon>Bacteria</taxon>
        <taxon>Pseudomonadati</taxon>
        <taxon>Pseudomonadota</taxon>
        <taxon>Gammaproteobacteria</taxon>
        <taxon>Aeromonadales</taxon>
        <taxon>Aeromonadaceae</taxon>
        <taxon>Aeromonas</taxon>
    </lineage>
</organism>
<name>A0ABZ0FF20_9GAMM</name>
<evidence type="ECO:0000313" key="1">
    <source>
        <dbReference type="EMBL" id="WOE68065.1"/>
    </source>
</evidence>
<protein>
    <submittedName>
        <fullName evidence="1">Class I SAM-dependent methyltransferase</fullName>
        <ecNumber evidence="1">2.1.1.-</ecNumber>
    </submittedName>
</protein>
<proteinExistence type="predicted"/>
<keyword evidence="1" id="KW-0489">Methyltransferase</keyword>
<dbReference type="InterPro" id="IPR029063">
    <property type="entry name" value="SAM-dependent_MTases_sf"/>
</dbReference>
<dbReference type="GO" id="GO:0032259">
    <property type="term" value="P:methylation"/>
    <property type="evidence" value="ECO:0007669"/>
    <property type="project" value="UniProtKB-KW"/>
</dbReference>
<sequence>MHILIYGTSSQALQYLPALALHYTLLGFVDSDPAKQGTRWMNKPVYHPSQLAGLQFDHILIASSFVSEINQTLASYGVVPGIPVTQLTEVAQTRQDYDEALRAVRGRAEAKPPKVPLQWQHIAGATLLTDRQALLERLPKQGIVAELGVAAGDFSRQIMALSQPQRLHLIDPWSSERYGDALHHDVSEHFANPISTGQVLIHRQTSLEALQLFPDSYFDWIYIDTTHSYELTREELRSYANKIKPNGIISGHDYMQGNWRSQLRYGVIEAVHEFCFEYNYRFRYLTMDISENLSFAIEKIA</sequence>
<dbReference type="EC" id="2.1.1.-" evidence="1"/>
<dbReference type="SUPFAM" id="SSF53335">
    <property type="entry name" value="S-adenosyl-L-methionine-dependent methyltransferases"/>
    <property type="match status" value="1"/>
</dbReference>
<dbReference type="Gene3D" id="3.40.50.150">
    <property type="entry name" value="Vaccinia Virus protein VP39"/>
    <property type="match status" value="1"/>
</dbReference>
<keyword evidence="1" id="KW-0808">Transferase</keyword>
<dbReference type="GO" id="GO:0008168">
    <property type="term" value="F:methyltransferase activity"/>
    <property type="evidence" value="ECO:0007669"/>
    <property type="project" value="UniProtKB-KW"/>
</dbReference>